<evidence type="ECO:0000313" key="2">
    <source>
        <dbReference type="EMBL" id="MBB3930070.1"/>
    </source>
</evidence>
<proteinExistence type="predicted"/>
<protein>
    <submittedName>
        <fullName evidence="2">DNA-binding transcriptional ArsR family regulator</fullName>
    </submittedName>
</protein>
<dbReference type="InterPro" id="IPR036390">
    <property type="entry name" value="WH_DNA-bd_sf"/>
</dbReference>
<feature type="compositionally biased region" description="Basic and acidic residues" evidence="1">
    <location>
        <begin position="121"/>
        <end position="133"/>
    </location>
</feature>
<evidence type="ECO:0000313" key="3">
    <source>
        <dbReference type="Proteomes" id="UP000553963"/>
    </source>
</evidence>
<feature type="compositionally biased region" description="Basic and acidic residues" evidence="1">
    <location>
        <begin position="152"/>
        <end position="162"/>
    </location>
</feature>
<feature type="region of interest" description="Disordered" evidence="1">
    <location>
        <begin position="117"/>
        <end position="183"/>
    </location>
</feature>
<dbReference type="RefSeq" id="WP_183397764.1">
    <property type="nucleotide sequence ID" value="NZ_JACIDS010000002.1"/>
</dbReference>
<dbReference type="Gene3D" id="1.10.10.10">
    <property type="entry name" value="Winged helix-like DNA-binding domain superfamily/Winged helix DNA-binding domain"/>
    <property type="match status" value="1"/>
</dbReference>
<accession>A0A840AIQ9</accession>
<dbReference type="AlphaFoldDB" id="A0A840AIQ9"/>
<evidence type="ECO:0000256" key="1">
    <source>
        <dbReference type="SAM" id="MobiDB-lite"/>
    </source>
</evidence>
<keyword evidence="3" id="KW-1185">Reference proteome</keyword>
<dbReference type="Pfam" id="PF13730">
    <property type="entry name" value="HTH_36"/>
    <property type="match status" value="1"/>
</dbReference>
<dbReference type="InterPro" id="IPR036388">
    <property type="entry name" value="WH-like_DNA-bd_sf"/>
</dbReference>
<sequence>MSLQMLTWALRAHTGHAPSKMILMLLANYCDERGTCFPSIGKLAEQSELAVRTVGKAIEHLEGLGLLERTRDRRSDGTMTGNRFRLLLGDENAASDPSEKLNKQGALLEERHRHHVPVDTPSHRHDVPVDHRHVVPKPSARGAGGHIKHKHQSDPYERDARESAGQASEAKPPPVSDDDPRSDRAFTAFMDRWPTRTDDLERAFAAWRKLDADDKRRAVDGIDGFRLATRADGRSVICAAATYLRQHGWERVSASPSAGTTGQPLTAFGIAWWCIFHRRRRAGESVKFMLQQAASGKSYAVPPGGLPTADDEAALSKIAVGSPAFDAWREALADEGLRLPELSTPFAWMPGAWPEAEAAPAADPEGAWGVSSLGRWGAPPLWGTVADFFPGARRFRMD</sequence>
<keyword evidence="2" id="KW-0238">DNA-binding</keyword>
<reference evidence="2 3" key="1">
    <citation type="submission" date="2020-08" db="EMBL/GenBank/DDBJ databases">
        <title>Genomic Encyclopedia of Type Strains, Phase IV (KMG-IV): sequencing the most valuable type-strain genomes for metagenomic binning, comparative biology and taxonomic classification.</title>
        <authorList>
            <person name="Goeker M."/>
        </authorList>
    </citation>
    <scope>NUCLEOTIDE SEQUENCE [LARGE SCALE GENOMIC DNA]</scope>
    <source>
        <strain evidence="2 3">DSM 25966</strain>
    </source>
</reference>
<gene>
    <name evidence="2" type="ORF">GGR25_001109</name>
</gene>
<organism evidence="2 3">
    <name type="scientific">Kaistia hirudinis</name>
    <dbReference type="NCBI Taxonomy" id="1293440"/>
    <lineage>
        <taxon>Bacteria</taxon>
        <taxon>Pseudomonadati</taxon>
        <taxon>Pseudomonadota</taxon>
        <taxon>Alphaproteobacteria</taxon>
        <taxon>Hyphomicrobiales</taxon>
        <taxon>Kaistiaceae</taxon>
        <taxon>Kaistia</taxon>
    </lineage>
</organism>
<comment type="caution">
    <text evidence="2">The sequence shown here is derived from an EMBL/GenBank/DDBJ whole genome shotgun (WGS) entry which is preliminary data.</text>
</comment>
<name>A0A840AIQ9_9HYPH</name>
<dbReference type="Proteomes" id="UP000553963">
    <property type="component" value="Unassembled WGS sequence"/>
</dbReference>
<dbReference type="SUPFAM" id="SSF46785">
    <property type="entry name" value="Winged helix' DNA-binding domain"/>
    <property type="match status" value="1"/>
</dbReference>
<dbReference type="EMBL" id="JACIDS010000002">
    <property type="protein sequence ID" value="MBB3930070.1"/>
    <property type="molecule type" value="Genomic_DNA"/>
</dbReference>
<dbReference type="GO" id="GO:0003677">
    <property type="term" value="F:DNA binding"/>
    <property type="evidence" value="ECO:0007669"/>
    <property type="project" value="UniProtKB-KW"/>
</dbReference>